<dbReference type="Proteomes" id="UP000756921">
    <property type="component" value="Unassembled WGS sequence"/>
</dbReference>
<evidence type="ECO:0000313" key="1">
    <source>
        <dbReference type="EMBL" id="KAF9732221.1"/>
    </source>
</evidence>
<comment type="caution">
    <text evidence="1">The sequence shown here is derived from an EMBL/GenBank/DDBJ whole genome shotgun (WGS) entry which is preliminary data.</text>
</comment>
<name>A0A9P6KMZ7_9PLEO</name>
<dbReference type="EMBL" id="WJXW01000011">
    <property type="protein sequence ID" value="KAF9732221.1"/>
    <property type="molecule type" value="Genomic_DNA"/>
</dbReference>
<gene>
    <name evidence="1" type="ORF">PMIN01_10150</name>
</gene>
<proteinExistence type="predicted"/>
<dbReference type="OrthoDB" id="3785858at2759"/>
<organism evidence="1 2">
    <name type="scientific">Paraphaeosphaeria minitans</name>
    <dbReference type="NCBI Taxonomy" id="565426"/>
    <lineage>
        <taxon>Eukaryota</taxon>
        <taxon>Fungi</taxon>
        <taxon>Dikarya</taxon>
        <taxon>Ascomycota</taxon>
        <taxon>Pezizomycotina</taxon>
        <taxon>Dothideomycetes</taxon>
        <taxon>Pleosporomycetidae</taxon>
        <taxon>Pleosporales</taxon>
        <taxon>Massarineae</taxon>
        <taxon>Didymosphaeriaceae</taxon>
        <taxon>Paraphaeosphaeria</taxon>
    </lineage>
</organism>
<protein>
    <submittedName>
        <fullName evidence="1">Uncharacterized protein</fullName>
    </submittedName>
</protein>
<reference evidence="1" key="1">
    <citation type="journal article" date="2020" name="Mol. Plant Microbe Interact.">
        <title>Genome Sequence of the Biocontrol Agent Coniothyrium minitans strain Conio (IMI 134523).</title>
        <authorList>
            <person name="Patel D."/>
            <person name="Shittu T.A."/>
            <person name="Baroncelli R."/>
            <person name="Muthumeenakshi S."/>
            <person name="Osborne T.H."/>
            <person name="Janganan T.K."/>
            <person name="Sreenivasaprasad S."/>
        </authorList>
    </citation>
    <scope>NUCLEOTIDE SEQUENCE</scope>
    <source>
        <strain evidence="1">Conio</strain>
    </source>
</reference>
<keyword evidence="2" id="KW-1185">Reference proteome</keyword>
<sequence length="210" mass="23289">MAGSGFSTIDNALKFTHGHQRTYEKSLYGMNSEVAEIHANYLDKNYNRPVVFGNGNNEQLPFAPKGNFKVLKLNKYDAVEAHGRAAKKSWGRKLTHPLLRLPSRVASLSISGVRYLGSVLGKAAHGKSVLGKRRRSTCGDCEDCNELCGGEWEHMKPEDDVPANNATNPNIHDYMRPPRKVRFGSWFHGGGDDSWAVDPRTGHRITTSPV</sequence>
<dbReference type="AlphaFoldDB" id="A0A9P6KMZ7"/>
<accession>A0A9P6KMZ7</accession>
<evidence type="ECO:0000313" key="2">
    <source>
        <dbReference type="Proteomes" id="UP000756921"/>
    </source>
</evidence>